<name>A0A5N7MIW3_9HYPH</name>
<evidence type="ECO:0000313" key="3">
    <source>
        <dbReference type="Proteomes" id="UP000403266"/>
    </source>
</evidence>
<feature type="transmembrane region" description="Helical" evidence="1">
    <location>
        <begin position="66"/>
        <end position="83"/>
    </location>
</feature>
<feature type="transmembrane region" description="Helical" evidence="1">
    <location>
        <begin position="361"/>
        <end position="380"/>
    </location>
</feature>
<feature type="transmembrane region" description="Helical" evidence="1">
    <location>
        <begin position="297"/>
        <end position="319"/>
    </location>
</feature>
<feature type="transmembrane region" description="Helical" evidence="1">
    <location>
        <begin position="139"/>
        <end position="158"/>
    </location>
</feature>
<accession>A0A5N7MIW3</accession>
<dbReference type="EMBL" id="VOSK01000056">
    <property type="protein sequence ID" value="MPR26640.1"/>
    <property type="molecule type" value="Genomic_DNA"/>
</dbReference>
<dbReference type="Proteomes" id="UP000403266">
    <property type="component" value="Unassembled WGS sequence"/>
</dbReference>
<keyword evidence="3" id="KW-1185">Reference proteome</keyword>
<protein>
    <submittedName>
        <fullName evidence="2">Uncharacterized protein</fullName>
    </submittedName>
</protein>
<feature type="transmembrane region" description="Helical" evidence="1">
    <location>
        <begin position="12"/>
        <end position="30"/>
    </location>
</feature>
<gene>
    <name evidence="2" type="ORF">FS320_15790</name>
</gene>
<comment type="caution">
    <text evidence="2">The sequence shown here is derived from an EMBL/GenBank/DDBJ whole genome shotgun (WGS) entry which is preliminary data.</text>
</comment>
<feature type="transmembrane region" description="Helical" evidence="1">
    <location>
        <begin position="89"/>
        <end position="107"/>
    </location>
</feature>
<proteinExistence type="predicted"/>
<feature type="transmembrane region" description="Helical" evidence="1">
    <location>
        <begin position="226"/>
        <end position="249"/>
    </location>
</feature>
<feature type="transmembrane region" description="Helical" evidence="1">
    <location>
        <begin position="269"/>
        <end position="290"/>
    </location>
</feature>
<dbReference type="AlphaFoldDB" id="A0A5N7MIW3"/>
<organism evidence="2 3">
    <name type="scientific">Microvirga tunisiensis</name>
    <dbReference type="NCBI Taxonomy" id="2108360"/>
    <lineage>
        <taxon>Bacteria</taxon>
        <taxon>Pseudomonadati</taxon>
        <taxon>Pseudomonadota</taxon>
        <taxon>Alphaproteobacteria</taxon>
        <taxon>Hyphomicrobiales</taxon>
        <taxon>Methylobacteriaceae</taxon>
        <taxon>Microvirga</taxon>
    </lineage>
</organism>
<evidence type="ECO:0000313" key="2">
    <source>
        <dbReference type="EMBL" id="MPR26640.1"/>
    </source>
</evidence>
<dbReference type="RefSeq" id="WP_152712808.1">
    <property type="nucleotide sequence ID" value="NZ_VOSJ01000055.1"/>
</dbReference>
<keyword evidence="1" id="KW-1133">Transmembrane helix</keyword>
<keyword evidence="1" id="KW-0812">Transmembrane</keyword>
<evidence type="ECO:0000256" key="1">
    <source>
        <dbReference type="SAM" id="Phobius"/>
    </source>
</evidence>
<reference evidence="2 3" key="1">
    <citation type="journal article" date="2019" name="Syst. Appl. Microbiol.">
        <title>Microvirga tunisiensis sp. nov., a root nodule symbiotic bacterium isolated from Lupinus micranthus and L. luteus grown in Northern Tunisia.</title>
        <authorList>
            <person name="Msaddak A."/>
            <person name="Rejili M."/>
            <person name="Duran D."/>
            <person name="Mars M."/>
            <person name="Palacios J.M."/>
            <person name="Ruiz-Argueso T."/>
            <person name="Rey L."/>
            <person name="Imperial J."/>
        </authorList>
    </citation>
    <scope>NUCLEOTIDE SEQUENCE [LARGE SCALE GENOMIC DNA]</scope>
    <source>
        <strain evidence="2 3">Lmie10</strain>
    </source>
</reference>
<feature type="transmembrane region" description="Helical" evidence="1">
    <location>
        <begin position="200"/>
        <end position="219"/>
    </location>
</feature>
<feature type="transmembrane region" description="Helical" evidence="1">
    <location>
        <begin position="331"/>
        <end position="349"/>
    </location>
</feature>
<feature type="transmembrane region" description="Helical" evidence="1">
    <location>
        <begin position="165"/>
        <end position="188"/>
    </location>
</feature>
<sequence>MKVDYELRTTAPLALTAFLIVSWLKAPTLYMAPRMWSEEGTLYFGVIQSLGLIDSLTLVVRANIQFLTNIIVYLATQVPLAWAAHVTTYLSFAIAAFTAHLIVLFCASYGIRQSVCFAAVIIWALLPPTYEVFATATNAQWVCSVSILLICALPPHILQTRYKPALYVWVIACGLTGVPSCIAAPGFFLRGIAERSRPHLVMGVILSICALIQLVLIITNPIEGRSFAFAPLTLVMPGLLQTVLAPIISADIVELIGAKIRSGEAGADVVTTATVLVSLSLICLAAALAWSSRWRGLVAVLVFLWALVSMLNTFGAFGGYPEGLISGWGGARYYLFGCVCFLLLLVLGTRANDRLARRISVALICLMGAVSVAQMIMSPWTRGLTEGPSWASEVGRCAPAGSCMVTVWPGGAEWTFEINVKRHRDLRDKATSSFTTAQA</sequence>
<dbReference type="OrthoDB" id="8444364at2"/>
<keyword evidence="1" id="KW-0472">Membrane</keyword>